<evidence type="ECO:0000256" key="4">
    <source>
        <dbReference type="ARBA" id="ARBA00023136"/>
    </source>
</evidence>
<evidence type="ECO:0000256" key="1">
    <source>
        <dbReference type="ARBA" id="ARBA00004141"/>
    </source>
</evidence>
<dbReference type="InterPro" id="IPR004710">
    <property type="entry name" value="Bilac:Na_transpt"/>
</dbReference>
<organism evidence="6 7">
    <name type="scientific">Nakamurella leprariae</name>
    <dbReference type="NCBI Taxonomy" id="2803911"/>
    <lineage>
        <taxon>Bacteria</taxon>
        <taxon>Bacillati</taxon>
        <taxon>Actinomycetota</taxon>
        <taxon>Actinomycetes</taxon>
        <taxon>Nakamurellales</taxon>
        <taxon>Nakamurellaceae</taxon>
        <taxon>Nakamurella</taxon>
    </lineage>
</organism>
<dbReference type="Gene3D" id="1.20.1530.20">
    <property type="match status" value="1"/>
</dbReference>
<feature type="transmembrane region" description="Helical" evidence="5">
    <location>
        <begin position="99"/>
        <end position="121"/>
    </location>
</feature>
<feature type="transmembrane region" description="Helical" evidence="5">
    <location>
        <begin position="141"/>
        <end position="158"/>
    </location>
</feature>
<evidence type="ECO:0000313" key="7">
    <source>
        <dbReference type="Proteomes" id="UP000663792"/>
    </source>
</evidence>
<keyword evidence="2 5" id="KW-0812">Transmembrane</keyword>
<keyword evidence="3 5" id="KW-1133">Transmembrane helix</keyword>
<feature type="transmembrane region" description="Helical" evidence="5">
    <location>
        <begin position="200"/>
        <end position="218"/>
    </location>
</feature>
<feature type="transmembrane region" description="Helical" evidence="5">
    <location>
        <begin position="68"/>
        <end position="87"/>
    </location>
</feature>
<dbReference type="GO" id="GO:0016020">
    <property type="term" value="C:membrane"/>
    <property type="evidence" value="ECO:0007669"/>
    <property type="project" value="UniProtKB-SubCell"/>
</dbReference>
<dbReference type="InterPro" id="IPR002657">
    <property type="entry name" value="BilAc:Na_symport/Acr3"/>
</dbReference>
<accession>A0A938Y9U2</accession>
<dbReference type="AlphaFoldDB" id="A0A938Y9U2"/>
<protein>
    <submittedName>
        <fullName evidence="6">Bile acid:sodium symporter family protein</fullName>
    </submittedName>
</protein>
<dbReference type="Pfam" id="PF01758">
    <property type="entry name" value="SBF"/>
    <property type="match status" value="1"/>
</dbReference>
<feature type="transmembrane region" description="Helical" evidence="5">
    <location>
        <begin position="258"/>
        <end position="279"/>
    </location>
</feature>
<feature type="transmembrane region" description="Helical" evidence="5">
    <location>
        <begin position="6"/>
        <end position="28"/>
    </location>
</feature>
<dbReference type="Proteomes" id="UP000663792">
    <property type="component" value="Unassembled WGS sequence"/>
</dbReference>
<keyword evidence="7" id="KW-1185">Reference proteome</keyword>
<dbReference type="PANTHER" id="PTHR10361:SF24">
    <property type="entry name" value="P3 PROTEIN"/>
    <property type="match status" value="1"/>
</dbReference>
<dbReference type="EMBL" id="JAERWK010000001">
    <property type="protein sequence ID" value="MBM9465829.1"/>
    <property type="molecule type" value="Genomic_DNA"/>
</dbReference>
<feature type="transmembrane region" description="Helical" evidence="5">
    <location>
        <begin position="170"/>
        <end position="188"/>
    </location>
</feature>
<comment type="caution">
    <text evidence="6">The sequence shown here is derived from an EMBL/GenBank/DDBJ whole genome shotgun (WGS) entry which is preliminary data.</text>
</comment>
<name>A0A938Y9U2_9ACTN</name>
<dbReference type="PANTHER" id="PTHR10361">
    <property type="entry name" value="SODIUM-BILE ACID COTRANSPORTER"/>
    <property type="match status" value="1"/>
</dbReference>
<evidence type="ECO:0000256" key="5">
    <source>
        <dbReference type="SAM" id="Phobius"/>
    </source>
</evidence>
<proteinExistence type="predicted"/>
<feature type="transmembrane region" description="Helical" evidence="5">
    <location>
        <begin position="230"/>
        <end position="252"/>
    </location>
</feature>
<dbReference type="InterPro" id="IPR038770">
    <property type="entry name" value="Na+/solute_symporter_sf"/>
</dbReference>
<evidence type="ECO:0000256" key="3">
    <source>
        <dbReference type="ARBA" id="ARBA00022989"/>
    </source>
</evidence>
<evidence type="ECO:0000256" key="2">
    <source>
        <dbReference type="ARBA" id="ARBA00022692"/>
    </source>
</evidence>
<reference evidence="6" key="1">
    <citation type="submission" date="2021-01" db="EMBL/GenBank/DDBJ databases">
        <title>YIM 132084 draft genome.</title>
        <authorList>
            <person name="An D."/>
        </authorList>
    </citation>
    <scope>NUCLEOTIDE SEQUENCE</scope>
    <source>
        <strain evidence="6">YIM 132084</strain>
    </source>
</reference>
<keyword evidence="4 5" id="KW-0472">Membrane</keyword>
<gene>
    <name evidence="6" type="ORF">JL106_00875</name>
</gene>
<evidence type="ECO:0000313" key="6">
    <source>
        <dbReference type="EMBL" id="MBM9465829.1"/>
    </source>
</evidence>
<feature type="transmembrane region" description="Helical" evidence="5">
    <location>
        <begin position="40"/>
        <end position="62"/>
    </location>
</feature>
<sequence>MGSTLTTVGLPVALGIVMLGLGLTLTVADFRRVAHRPAAVAVALLCQVVLLPLICFGLVLAFDLPPVLAVGMMLLAASPGGTTANLYSHLFRGDVALNVTLTAANSVIAVITLPVIVNLSMNRFLPGEAGIGLQFTKSLEVFAIVLLPVLLGMLVRHLRPAFAHRMDRPVRVLSLVILVAVVGGSLVANREILAEHFGRLSGITALFCVISLALGYLVPRTMRIGQRQAIASGFEIGIHNATLAVVIAQAVIGSVEMSLPGGVYGVVMFFIALAFGLVVRSRVPPAARTTSGSTGEAAPAG</sequence>
<comment type="subcellular location">
    <subcellularLocation>
        <location evidence="1">Membrane</location>
        <topology evidence="1">Multi-pass membrane protein</topology>
    </subcellularLocation>
</comment>